<accession>A0A4Y7KTH9</accession>
<sequence length="286" mass="31430">MEATNEEGSLLSSIRPPRLEDAGLEDCALSHDSIKEAFFKAANSLKSWGGTDLDSEDEDPRGELGLPDSLIGVKPASDPPSSSCSNEKGNGLPEVIGDEVCVGGDGNEISEKESDRILGLNVPQGKKEDACIDGLQGLKIDDDEDEDDEEKSESENPILVAPNEDLYQQIGRDICCDLVDHDKVRSIWFRNSMPFNRSKEMVSLDGNPSAIGWLKSENQTCRPYLPLTHEEEKPVNTVHLQVGQLKRDKTIAAELIMLLESLELVSEVSFVPKVMCDLVDLHEVVR</sequence>
<dbReference type="PANTHER" id="PTHR36713:SF1">
    <property type="entry name" value="OS09G0344700 PROTEIN"/>
    <property type="match status" value="1"/>
</dbReference>
<evidence type="ECO:0000313" key="3">
    <source>
        <dbReference type="Proteomes" id="UP000316621"/>
    </source>
</evidence>
<feature type="region of interest" description="Disordered" evidence="1">
    <location>
        <begin position="133"/>
        <end position="157"/>
    </location>
</feature>
<dbReference type="Proteomes" id="UP000316621">
    <property type="component" value="Chromosome 8"/>
</dbReference>
<dbReference type="EMBL" id="CM010722">
    <property type="protein sequence ID" value="RZC75478.1"/>
    <property type="molecule type" value="Genomic_DNA"/>
</dbReference>
<feature type="compositionally biased region" description="Acidic residues" evidence="1">
    <location>
        <begin position="141"/>
        <end position="152"/>
    </location>
</feature>
<evidence type="ECO:0000256" key="1">
    <source>
        <dbReference type="SAM" id="MobiDB-lite"/>
    </source>
</evidence>
<organism evidence="2 3">
    <name type="scientific">Papaver somniferum</name>
    <name type="common">Opium poppy</name>
    <dbReference type="NCBI Taxonomy" id="3469"/>
    <lineage>
        <taxon>Eukaryota</taxon>
        <taxon>Viridiplantae</taxon>
        <taxon>Streptophyta</taxon>
        <taxon>Embryophyta</taxon>
        <taxon>Tracheophyta</taxon>
        <taxon>Spermatophyta</taxon>
        <taxon>Magnoliopsida</taxon>
        <taxon>Ranunculales</taxon>
        <taxon>Papaveraceae</taxon>
        <taxon>Papaveroideae</taxon>
        <taxon>Papaver</taxon>
    </lineage>
</organism>
<dbReference type="Gramene" id="RZC75478">
    <property type="protein sequence ID" value="RZC75478"/>
    <property type="gene ID" value="C5167_050960"/>
</dbReference>
<protein>
    <submittedName>
        <fullName evidence="2">Uncharacterized protein</fullName>
    </submittedName>
</protein>
<evidence type="ECO:0000313" key="2">
    <source>
        <dbReference type="EMBL" id="RZC75478.1"/>
    </source>
</evidence>
<reference evidence="2 3" key="1">
    <citation type="journal article" date="2018" name="Science">
        <title>The opium poppy genome and morphinan production.</title>
        <authorList>
            <person name="Guo L."/>
            <person name="Winzer T."/>
            <person name="Yang X."/>
            <person name="Li Y."/>
            <person name="Ning Z."/>
            <person name="He Z."/>
            <person name="Teodor R."/>
            <person name="Lu Y."/>
            <person name="Bowser T.A."/>
            <person name="Graham I.A."/>
            <person name="Ye K."/>
        </authorList>
    </citation>
    <scope>NUCLEOTIDE SEQUENCE [LARGE SCALE GENOMIC DNA]</scope>
    <source>
        <strain evidence="3">cv. HN1</strain>
        <tissue evidence="2">Leaves</tissue>
    </source>
</reference>
<feature type="compositionally biased region" description="Polar residues" evidence="1">
    <location>
        <begin position="79"/>
        <end position="88"/>
    </location>
</feature>
<gene>
    <name evidence="2" type="ORF">C5167_050960</name>
</gene>
<dbReference type="PANTHER" id="PTHR36713">
    <property type="entry name" value="OS09G0344700 PROTEIN"/>
    <property type="match status" value="1"/>
</dbReference>
<dbReference type="AlphaFoldDB" id="A0A4Y7KTH9"/>
<keyword evidence="3" id="KW-1185">Reference proteome</keyword>
<proteinExistence type="predicted"/>
<name>A0A4Y7KTH9_PAPSO</name>
<feature type="region of interest" description="Disordered" evidence="1">
    <location>
        <begin position="48"/>
        <end position="91"/>
    </location>
</feature>